<dbReference type="GO" id="GO:0004674">
    <property type="term" value="F:protein serine/threonine kinase activity"/>
    <property type="evidence" value="ECO:0007669"/>
    <property type="project" value="UniProtKB-KW"/>
</dbReference>
<feature type="region of interest" description="Disordered" evidence="11">
    <location>
        <begin position="981"/>
        <end position="1046"/>
    </location>
</feature>
<feature type="compositionally biased region" description="Basic and acidic residues" evidence="11">
    <location>
        <begin position="297"/>
        <end position="308"/>
    </location>
</feature>
<feature type="region of interest" description="Disordered" evidence="11">
    <location>
        <begin position="877"/>
        <end position="901"/>
    </location>
</feature>
<dbReference type="EMBL" id="JAAAUY010000166">
    <property type="protein sequence ID" value="KAF9334111.1"/>
    <property type="molecule type" value="Genomic_DNA"/>
</dbReference>
<dbReference type="InterPro" id="IPR001789">
    <property type="entry name" value="Sig_transdc_resp-reg_receiver"/>
</dbReference>
<feature type="region of interest" description="Disordered" evidence="11">
    <location>
        <begin position="284"/>
        <end position="342"/>
    </location>
</feature>
<keyword evidence="2" id="KW-0723">Serine/threonine-protein kinase</keyword>
<accession>A0A9P5SR71</accession>
<feature type="region of interest" description="Disordered" evidence="11">
    <location>
        <begin position="1684"/>
        <end position="1881"/>
    </location>
</feature>
<dbReference type="InterPro" id="IPR000719">
    <property type="entry name" value="Prot_kinase_dom"/>
</dbReference>
<comment type="caution">
    <text evidence="15">The sequence shown here is derived from an EMBL/GenBank/DDBJ whole genome shotgun (WGS) entry which is preliminary data.</text>
</comment>
<keyword evidence="6" id="KW-0418">Kinase</keyword>
<feature type="domain" description="PAS" evidence="14">
    <location>
        <begin position="596"/>
        <end position="651"/>
    </location>
</feature>
<feature type="compositionally biased region" description="Polar residues" evidence="11">
    <location>
        <begin position="2033"/>
        <end position="2043"/>
    </location>
</feature>
<keyword evidence="3 10" id="KW-0597">Phosphoprotein</keyword>
<feature type="compositionally biased region" description="Polar residues" evidence="11">
    <location>
        <begin position="1634"/>
        <end position="1644"/>
    </location>
</feature>
<dbReference type="PANTHER" id="PTHR24356">
    <property type="entry name" value="SERINE/THREONINE-PROTEIN KINASE"/>
    <property type="match status" value="1"/>
</dbReference>
<dbReference type="SMART" id="SM00220">
    <property type="entry name" value="S_TKc"/>
    <property type="match status" value="1"/>
</dbReference>
<feature type="compositionally biased region" description="Low complexity" evidence="11">
    <location>
        <begin position="1738"/>
        <end position="1748"/>
    </location>
</feature>
<keyword evidence="7" id="KW-0067">ATP-binding</keyword>
<feature type="compositionally biased region" description="Low complexity" evidence="11">
    <location>
        <begin position="2044"/>
        <end position="2063"/>
    </location>
</feature>
<evidence type="ECO:0000256" key="3">
    <source>
        <dbReference type="ARBA" id="ARBA00022553"/>
    </source>
</evidence>
<evidence type="ECO:0000256" key="11">
    <source>
        <dbReference type="SAM" id="MobiDB-lite"/>
    </source>
</evidence>
<feature type="region of interest" description="Disordered" evidence="11">
    <location>
        <begin position="246"/>
        <end position="272"/>
    </location>
</feature>
<feature type="compositionally biased region" description="Basic and acidic residues" evidence="11">
    <location>
        <begin position="77"/>
        <end position="87"/>
    </location>
</feature>
<dbReference type="EC" id="2.7.11.1" evidence="1"/>
<dbReference type="GO" id="GO:1901992">
    <property type="term" value="P:positive regulation of mitotic cell cycle phase transition"/>
    <property type="evidence" value="ECO:0007669"/>
    <property type="project" value="UniProtKB-ARBA"/>
</dbReference>
<evidence type="ECO:0000256" key="5">
    <source>
        <dbReference type="ARBA" id="ARBA00022741"/>
    </source>
</evidence>
<organism evidence="15 16">
    <name type="scientific">Podila minutissima</name>
    <dbReference type="NCBI Taxonomy" id="64525"/>
    <lineage>
        <taxon>Eukaryota</taxon>
        <taxon>Fungi</taxon>
        <taxon>Fungi incertae sedis</taxon>
        <taxon>Mucoromycota</taxon>
        <taxon>Mortierellomycotina</taxon>
        <taxon>Mortierellomycetes</taxon>
        <taxon>Mortierellales</taxon>
        <taxon>Mortierellaceae</taxon>
        <taxon>Podila</taxon>
    </lineage>
</organism>
<protein>
    <recommendedName>
        <fullName evidence="1">non-specific serine/threonine protein kinase</fullName>
        <ecNumber evidence="1">2.7.11.1</ecNumber>
    </recommendedName>
</protein>
<dbReference type="CDD" id="cd17546">
    <property type="entry name" value="REC_hyHK_CKI1_RcsC-like"/>
    <property type="match status" value="1"/>
</dbReference>
<feature type="compositionally biased region" description="Basic and acidic residues" evidence="11">
    <location>
        <begin position="43"/>
        <end position="53"/>
    </location>
</feature>
<dbReference type="CDD" id="cd00130">
    <property type="entry name" value="PAS"/>
    <property type="match status" value="1"/>
</dbReference>
<feature type="region of interest" description="Disordered" evidence="11">
    <location>
        <begin position="1076"/>
        <end position="1108"/>
    </location>
</feature>
<dbReference type="Gene3D" id="3.30.450.20">
    <property type="entry name" value="PAS domain"/>
    <property type="match status" value="1"/>
</dbReference>
<evidence type="ECO:0000256" key="7">
    <source>
        <dbReference type="ARBA" id="ARBA00022840"/>
    </source>
</evidence>
<gene>
    <name evidence="15" type="ORF">BG006_002696</name>
</gene>
<comment type="catalytic activity">
    <reaction evidence="8">
        <text>L-threonyl-[protein] + ATP = O-phospho-L-threonyl-[protein] + ADP + H(+)</text>
        <dbReference type="Rhea" id="RHEA:46608"/>
        <dbReference type="Rhea" id="RHEA-COMP:11060"/>
        <dbReference type="Rhea" id="RHEA-COMP:11605"/>
        <dbReference type="ChEBI" id="CHEBI:15378"/>
        <dbReference type="ChEBI" id="CHEBI:30013"/>
        <dbReference type="ChEBI" id="CHEBI:30616"/>
        <dbReference type="ChEBI" id="CHEBI:61977"/>
        <dbReference type="ChEBI" id="CHEBI:456216"/>
        <dbReference type="EC" id="2.7.11.1"/>
    </reaction>
</comment>
<evidence type="ECO:0000256" key="2">
    <source>
        <dbReference type="ARBA" id="ARBA00022527"/>
    </source>
</evidence>
<dbReference type="PROSITE" id="PS00108">
    <property type="entry name" value="PROTEIN_KINASE_ST"/>
    <property type="match status" value="1"/>
</dbReference>
<feature type="region of interest" description="Disordered" evidence="11">
    <location>
        <begin position="2010"/>
        <end position="2077"/>
    </location>
</feature>
<keyword evidence="4" id="KW-0808">Transferase</keyword>
<proteinExistence type="predicted"/>
<feature type="compositionally biased region" description="Low complexity" evidence="11">
    <location>
        <begin position="1084"/>
        <end position="1094"/>
    </location>
</feature>
<dbReference type="Pfam" id="PF00072">
    <property type="entry name" value="Response_reg"/>
    <property type="match status" value="1"/>
</dbReference>
<feature type="compositionally biased region" description="Low complexity" evidence="11">
    <location>
        <begin position="1799"/>
        <end position="1809"/>
    </location>
</feature>
<feature type="region of interest" description="Disordered" evidence="11">
    <location>
        <begin position="1"/>
        <end position="128"/>
    </location>
</feature>
<evidence type="ECO:0000256" key="4">
    <source>
        <dbReference type="ARBA" id="ARBA00022679"/>
    </source>
</evidence>
<feature type="compositionally biased region" description="Polar residues" evidence="11">
    <location>
        <begin position="472"/>
        <end position="484"/>
    </location>
</feature>
<feature type="compositionally biased region" description="Polar residues" evidence="11">
    <location>
        <begin position="1753"/>
        <end position="1778"/>
    </location>
</feature>
<keyword evidence="5" id="KW-0547">Nucleotide-binding</keyword>
<feature type="domain" description="Response regulatory" evidence="13">
    <location>
        <begin position="1890"/>
        <end position="2002"/>
    </location>
</feature>
<name>A0A9P5SR71_9FUNG</name>
<dbReference type="Pfam" id="PF00069">
    <property type="entry name" value="Pkinase"/>
    <property type="match status" value="2"/>
</dbReference>
<keyword evidence="16" id="KW-1185">Reference proteome</keyword>
<sequence length="2077" mass="227439">MSLSQDQDHDQDKDQRRGSFKSEQAIHPQQLQKRTKVPQRRPQQQEETIHPQDYHPQSLQQAPSRSQRPAPLTSHSLFEKPDLRTKLEPLVLTTALTKSDSSSPDSKSSPQTKPSPREKPGLSIQVNISPPIVRRGSVMARTSSFSAGITSANAPAEGSPQAPGPERSTKTIRSMLEQYKADCDEEMRKLINDLNEYVEKGLNYVEDIDSMPEFMPQLDPNEVEEIEGWIENSQMEMEMEEEAAARELADDPDFESENNRDMFEEDRTPRSDYPSALDQFGEGYFPEVSDNESPLGEEPKMHSLRDSGEWSPSPSWNGGSIPLHRKMTRDSQQRSHSRVSSLNRRHALNSFSPSTPVNSSPNANVTLISEDSYQPTPFILTLQELIAVAQLMLDTPLKTILDNKGACTNFVTKLQVIGKAWDYNTKWPCKASYVKALLAVAGLARVVQWWEAERSHWMQGAVVPAKTKDGSRPSSLYLNKSDGSNGVAPQPAAENSEPSTLNIGEAVSDVPKRTGQPPGHRLSLVDPDQVEYAESSVGSNEVALSPEIASDTVTMEALVESLKEDADEQARLTKEDILQLKREAEKGQSKNVVMELSLDMDDITILYLSPSWSELLGSDWQTLMDAPIYEYLTEDEVNVFKDATQRLLEDDRSTLELTFHILSEFSPPSSFDDACSNQSEHFTYIQSVTHQGEEGHFLKMVGRGMLIYDRNTNDPVRTMWAIQPYTGLDDFAPSSSNSAMSAVSENSDEGESISEDGLDRDGSEGLDTAYEHLAADDASIHSQMLPLQEVRCNICENMIVSVYFEKHSKTCSEWHKIEMELQICNDILRELITHIHSLKEPLLTQQQASGDSLLHAVDLSVLSNLQAITRTALAISTPGRDAESDDKSSKDSASRVTIQSPASESRMSEIFRWEAPISDDASVMLATERVDAAIHHKTTLVSHMRQIAEEDELDRSLGYGIELEFAAQCNTDSTRIPEVVEQEASPIDPPTVPTSAELSRTGSSASDVAAGTSDSAESSATVTRVTSRPEKAATQPPTTRKHRPSFVDIHSASSFYSEAKLSPRIAGRFLAPHSVDGSPTDGISPSALLKSPLSPSFPQPTPLTRPTPPSIKDFDIIKPISKGAFGSVFLAKKRATGDYFAIKVLKKSDMVAKNQVTNVKAERMILMNQTDSPFVVNLYFSFQSKEYLFLVMEYLNGGDCMALIKAIVRLPEDWARNYLAEVVLGLEYLHNAGVVHRDLKPDNLLIDQNGHLKLTDFGLSRVGFLGRQAQTDRRSKIPLSSPFSESRPMSPYMFSHAPDANHESTSIPMIPTPKLGPSQPAYFNWGERSRRSSNASTSSIDGRSPAIGIPPVYDMPKMPAAAMLTSASSNAPFPLSESSVKSSSSFLSGFHAINSMSPKVSHGNSPLIPPSFLLNDLKEEEPEKCVGTPDYLAPECVLGMSQDVMVDWWALGVICYEFLYGCPPFHGESPEQVFENILNRDIDWHESELEISPEARDFMERLMCTDVERRLGANGADEVKNHPFFKEINWETLLSERPAFVPAPADIEDTDYFDVRGARMGSFKEDVPDLKDIQALVSAQAKKDNAVASAATAATATSVESSSASEDVSLTGEAPQNTNTDPMDAGATPRAHSPTHSGDASNLPDSAKDESTGADFGTFAFINLPVLEKANNDVIKKLRSDNVYASNGSSSMSSSISEFSAETPGTPGSAIITKSKHRSMTALTNTPPLRFEGKNYFSYSPKGSPSSSGSGGALNNQTQGSSASTPQESIEYQPQRSASVPVAFGDDASKDDMAVTDQPPSRRSSMPLRPRTHSTGNTDVHPFVIPSTASPTSPIPPTKNLPQVTHTRDRRSGSTSSSTGMRSSRHSLKATATLRSTAKGAIRKSSRTRDCLVVDDNPISAKILETILTRLNCRCVVMRNGAEAIRCAMGSVKFDIIFMDIRMPIIDGETATRMIKSTQNTNSLTPIVAVTAFPDLAAQIFDYMMVKPVTREEIEKRLQFFCPIQPTVSEVTTPGKEGNSPVTEVPPGAYQPSGLQVGQQPLKSTRSGSMSSSTVGSSLLSSRPLVSAASADKFGSS</sequence>
<evidence type="ECO:0000256" key="8">
    <source>
        <dbReference type="ARBA" id="ARBA00047899"/>
    </source>
</evidence>
<evidence type="ECO:0000256" key="6">
    <source>
        <dbReference type="ARBA" id="ARBA00022777"/>
    </source>
</evidence>
<dbReference type="GO" id="GO:0000160">
    <property type="term" value="P:phosphorelay signal transduction system"/>
    <property type="evidence" value="ECO:0007669"/>
    <property type="project" value="InterPro"/>
</dbReference>
<dbReference type="CDD" id="cd05579">
    <property type="entry name" value="STKc_MAST_like"/>
    <property type="match status" value="1"/>
</dbReference>
<feature type="compositionally biased region" description="Basic and acidic residues" evidence="11">
    <location>
        <begin position="1"/>
        <end position="17"/>
    </location>
</feature>
<dbReference type="InterPro" id="IPR008271">
    <property type="entry name" value="Ser/Thr_kinase_AS"/>
</dbReference>
<dbReference type="FunFam" id="1.10.510.10:FF:000294">
    <property type="entry name" value="Serine/threonine-protein kinase OXI1"/>
    <property type="match status" value="1"/>
</dbReference>
<feature type="compositionally biased region" description="Low complexity" evidence="11">
    <location>
        <begin position="1853"/>
        <end position="1862"/>
    </location>
</feature>
<dbReference type="PANTHER" id="PTHR24356:SF1">
    <property type="entry name" value="SERINE_THREONINE-PROTEIN KINASE GREATWALL"/>
    <property type="match status" value="1"/>
</dbReference>
<dbReference type="PROSITE" id="PS50110">
    <property type="entry name" value="RESPONSE_REGULATORY"/>
    <property type="match status" value="1"/>
</dbReference>
<feature type="compositionally biased region" description="Acidic residues" evidence="11">
    <location>
        <begin position="746"/>
        <end position="756"/>
    </location>
</feature>
<evidence type="ECO:0000256" key="9">
    <source>
        <dbReference type="ARBA" id="ARBA00048679"/>
    </source>
</evidence>
<dbReference type="GO" id="GO:0005524">
    <property type="term" value="F:ATP binding"/>
    <property type="evidence" value="ECO:0007669"/>
    <property type="project" value="UniProtKB-KW"/>
</dbReference>
<dbReference type="InterPro" id="IPR011006">
    <property type="entry name" value="CheY-like_superfamily"/>
</dbReference>
<dbReference type="GO" id="GO:0005634">
    <property type="term" value="C:nucleus"/>
    <property type="evidence" value="ECO:0007669"/>
    <property type="project" value="TreeGrafter"/>
</dbReference>
<dbReference type="SMART" id="SM00448">
    <property type="entry name" value="REC"/>
    <property type="match status" value="1"/>
</dbReference>
<dbReference type="Proteomes" id="UP000696485">
    <property type="component" value="Unassembled WGS sequence"/>
</dbReference>
<dbReference type="SUPFAM" id="SSF52172">
    <property type="entry name" value="CheY-like"/>
    <property type="match status" value="1"/>
</dbReference>
<feature type="compositionally biased region" description="Polar residues" evidence="11">
    <location>
        <begin position="993"/>
        <end position="1026"/>
    </location>
</feature>
<dbReference type="Gene3D" id="1.10.510.10">
    <property type="entry name" value="Transferase(Phosphotransferase) domain 1"/>
    <property type="match status" value="2"/>
</dbReference>
<dbReference type="InterPro" id="IPR050236">
    <property type="entry name" value="Ser_Thr_kinase_AGC"/>
</dbReference>
<feature type="compositionally biased region" description="Low complexity" evidence="11">
    <location>
        <begin position="1686"/>
        <end position="1700"/>
    </location>
</feature>
<feature type="region of interest" description="Disordered" evidence="11">
    <location>
        <begin position="464"/>
        <end position="500"/>
    </location>
</feature>
<feature type="compositionally biased region" description="Polar residues" evidence="11">
    <location>
        <begin position="55"/>
        <end position="67"/>
    </location>
</feature>
<comment type="catalytic activity">
    <reaction evidence="9">
        <text>L-seryl-[protein] + ATP = O-phospho-L-seryl-[protein] + ADP + H(+)</text>
        <dbReference type="Rhea" id="RHEA:17989"/>
        <dbReference type="Rhea" id="RHEA-COMP:9863"/>
        <dbReference type="Rhea" id="RHEA-COMP:11604"/>
        <dbReference type="ChEBI" id="CHEBI:15378"/>
        <dbReference type="ChEBI" id="CHEBI:29999"/>
        <dbReference type="ChEBI" id="CHEBI:30616"/>
        <dbReference type="ChEBI" id="CHEBI:83421"/>
        <dbReference type="ChEBI" id="CHEBI:456216"/>
        <dbReference type="EC" id="2.7.11.1"/>
    </reaction>
</comment>
<evidence type="ECO:0000256" key="1">
    <source>
        <dbReference type="ARBA" id="ARBA00012513"/>
    </source>
</evidence>
<feature type="compositionally biased region" description="Basic and acidic residues" evidence="11">
    <location>
        <begin position="257"/>
        <end position="270"/>
    </location>
</feature>
<feature type="region of interest" description="Disordered" evidence="11">
    <location>
        <begin position="149"/>
        <end position="168"/>
    </location>
</feature>
<dbReference type="PROSITE" id="PS50011">
    <property type="entry name" value="PROTEIN_KINASE_DOM"/>
    <property type="match status" value="1"/>
</dbReference>
<feature type="domain" description="Protein kinase" evidence="12">
    <location>
        <begin position="1114"/>
        <end position="1525"/>
    </location>
</feature>
<dbReference type="FunFam" id="3.30.200.20:FF:001008">
    <property type="entry name" value="Serine/threonine-protein kinase cek1"/>
    <property type="match status" value="1"/>
</dbReference>
<evidence type="ECO:0000259" key="14">
    <source>
        <dbReference type="PROSITE" id="PS50112"/>
    </source>
</evidence>
<reference evidence="15" key="1">
    <citation type="journal article" date="2020" name="Fungal Divers.">
        <title>Resolving the Mortierellaceae phylogeny through synthesis of multi-gene phylogenetics and phylogenomics.</title>
        <authorList>
            <person name="Vandepol N."/>
            <person name="Liber J."/>
            <person name="Desiro A."/>
            <person name="Na H."/>
            <person name="Kennedy M."/>
            <person name="Barry K."/>
            <person name="Grigoriev I.V."/>
            <person name="Miller A.N."/>
            <person name="O'Donnell K."/>
            <person name="Stajich J.E."/>
            <person name="Bonito G."/>
        </authorList>
    </citation>
    <scope>NUCLEOTIDE SEQUENCE</scope>
    <source>
        <strain evidence="15">NVP1</strain>
    </source>
</reference>
<dbReference type="InterPro" id="IPR011009">
    <property type="entry name" value="Kinase-like_dom_sf"/>
</dbReference>
<dbReference type="InterPro" id="IPR000014">
    <property type="entry name" value="PAS"/>
</dbReference>
<dbReference type="PROSITE" id="PS50112">
    <property type="entry name" value="PAS"/>
    <property type="match status" value="1"/>
</dbReference>
<feature type="compositionally biased region" description="Low complexity" evidence="11">
    <location>
        <begin position="97"/>
        <end position="114"/>
    </location>
</feature>
<feature type="compositionally biased region" description="Low complexity" evidence="11">
    <location>
        <begin position="736"/>
        <end position="745"/>
    </location>
</feature>
<feature type="region of interest" description="Disordered" evidence="11">
    <location>
        <begin position="1594"/>
        <end position="1650"/>
    </location>
</feature>
<evidence type="ECO:0000256" key="10">
    <source>
        <dbReference type="PROSITE-ProRule" id="PRU00169"/>
    </source>
</evidence>
<evidence type="ECO:0000313" key="16">
    <source>
        <dbReference type="Proteomes" id="UP000696485"/>
    </source>
</evidence>
<feature type="region of interest" description="Disordered" evidence="11">
    <location>
        <begin position="736"/>
        <end position="765"/>
    </location>
</feature>
<evidence type="ECO:0000259" key="12">
    <source>
        <dbReference type="PROSITE" id="PS50011"/>
    </source>
</evidence>
<evidence type="ECO:0000259" key="13">
    <source>
        <dbReference type="PROSITE" id="PS50110"/>
    </source>
</evidence>
<dbReference type="FunFam" id="1.10.510.10:FF:000340">
    <property type="entry name" value="Serine threonine protein kinase"/>
    <property type="match status" value="1"/>
</dbReference>
<evidence type="ECO:0000313" key="15">
    <source>
        <dbReference type="EMBL" id="KAF9334111.1"/>
    </source>
</evidence>
<feature type="modified residue" description="4-aspartylphosphate" evidence="10">
    <location>
        <position position="1940"/>
    </location>
</feature>
<feature type="compositionally biased region" description="Low complexity" evidence="11">
    <location>
        <begin position="1594"/>
        <end position="1606"/>
    </location>
</feature>
<dbReference type="Gene3D" id="3.30.200.20">
    <property type="entry name" value="Phosphorylase Kinase, domain 1"/>
    <property type="match status" value="2"/>
</dbReference>
<dbReference type="SUPFAM" id="SSF56112">
    <property type="entry name" value="Protein kinase-like (PK-like)"/>
    <property type="match status" value="1"/>
</dbReference>
<feature type="compositionally biased region" description="Pro residues" evidence="11">
    <location>
        <begin position="1095"/>
        <end position="1108"/>
    </location>
</feature>
<feature type="compositionally biased region" description="Basic and acidic residues" evidence="11">
    <location>
        <begin position="880"/>
        <end position="893"/>
    </location>
</feature>
<dbReference type="Gene3D" id="3.40.50.2300">
    <property type="match status" value="1"/>
</dbReference>
<dbReference type="GO" id="GO:0005737">
    <property type="term" value="C:cytoplasm"/>
    <property type="evidence" value="ECO:0007669"/>
    <property type="project" value="TreeGrafter"/>
</dbReference>